<gene>
    <name evidence="2" type="primary">jg20204</name>
    <name evidence="2" type="ORF">PAEG_LOCUS9271</name>
</gene>
<name>A0A8S4R526_9NEOP</name>
<sequence length="80" mass="9061">MLRDQINKKKYSKNIPFSIENSSASDAGSMSCKICDARPRSENMEGMTSSRHDRRREADISAELLPRIDGRTLVRADMKS</sequence>
<dbReference type="EMBL" id="CAKXAJ010024767">
    <property type="protein sequence ID" value="CAH2229992.1"/>
    <property type="molecule type" value="Genomic_DNA"/>
</dbReference>
<organism evidence="2 3">
    <name type="scientific">Pararge aegeria aegeria</name>
    <dbReference type="NCBI Taxonomy" id="348720"/>
    <lineage>
        <taxon>Eukaryota</taxon>
        <taxon>Metazoa</taxon>
        <taxon>Ecdysozoa</taxon>
        <taxon>Arthropoda</taxon>
        <taxon>Hexapoda</taxon>
        <taxon>Insecta</taxon>
        <taxon>Pterygota</taxon>
        <taxon>Neoptera</taxon>
        <taxon>Endopterygota</taxon>
        <taxon>Lepidoptera</taxon>
        <taxon>Glossata</taxon>
        <taxon>Ditrysia</taxon>
        <taxon>Papilionoidea</taxon>
        <taxon>Nymphalidae</taxon>
        <taxon>Satyrinae</taxon>
        <taxon>Satyrini</taxon>
        <taxon>Parargina</taxon>
        <taxon>Pararge</taxon>
    </lineage>
</organism>
<evidence type="ECO:0000256" key="1">
    <source>
        <dbReference type="SAM" id="MobiDB-lite"/>
    </source>
</evidence>
<accession>A0A8S4R526</accession>
<feature type="region of interest" description="Disordered" evidence="1">
    <location>
        <begin position="37"/>
        <end position="57"/>
    </location>
</feature>
<comment type="caution">
    <text evidence="2">The sequence shown here is derived from an EMBL/GenBank/DDBJ whole genome shotgun (WGS) entry which is preliminary data.</text>
</comment>
<protein>
    <submittedName>
        <fullName evidence="2">Jg20204 protein</fullName>
    </submittedName>
</protein>
<evidence type="ECO:0000313" key="2">
    <source>
        <dbReference type="EMBL" id="CAH2229992.1"/>
    </source>
</evidence>
<keyword evidence="3" id="KW-1185">Reference proteome</keyword>
<reference evidence="2" key="1">
    <citation type="submission" date="2022-03" db="EMBL/GenBank/DDBJ databases">
        <authorList>
            <person name="Lindestad O."/>
        </authorList>
    </citation>
    <scope>NUCLEOTIDE SEQUENCE</scope>
</reference>
<dbReference type="AlphaFoldDB" id="A0A8S4R526"/>
<proteinExistence type="predicted"/>
<dbReference type="Proteomes" id="UP000838756">
    <property type="component" value="Unassembled WGS sequence"/>
</dbReference>
<evidence type="ECO:0000313" key="3">
    <source>
        <dbReference type="Proteomes" id="UP000838756"/>
    </source>
</evidence>